<keyword evidence="1" id="KW-0863">Zinc-finger</keyword>
<evidence type="ECO:0000256" key="2">
    <source>
        <dbReference type="SAM" id="MobiDB-lite"/>
    </source>
</evidence>
<feature type="region of interest" description="Disordered" evidence="2">
    <location>
        <begin position="1"/>
        <end position="20"/>
    </location>
</feature>
<protein>
    <recommendedName>
        <fullName evidence="3">SWIM-type domain-containing protein</fullName>
    </recommendedName>
</protein>
<comment type="caution">
    <text evidence="4">The sequence shown here is derived from an EMBL/GenBank/DDBJ whole genome shotgun (WGS) entry which is preliminary data.</text>
</comment>
<organism evidence="4 5">
    <name type="scientific">Microcella putealis</name>
    <dbReference type="NCBI Taxonomy" id="337005"/>
    <lineage>
        <taxon>Bacteria</taxon>
        <taxon>Bacillati</taxon>
        <taxon>Actinomycetota</taxon>
        <taxon>Actinomycetes</taxon>
        <taxon>Micrococcales</taxon>
        <taxon>Microbacteriaceae</taxon>
        <taxon>Microcella</taxon>
    </lineage>
</organism>
<keyword evidence="1" id="KW-0862">Zinc</keyword>
<dbReference type="Proteomes" id="UP000293519">
    <property type="component" value="Unassembled WGS sequence"/>
</dbReference>
<proteinExistence type="predicted"/>
<dbReference type="AlphaFoldDB" id="A0A4V2EXC1"/>
<keyword evidence="5" id="KW-1185">Reference proteome</keyword>
<feature type="domain" description="SWIM-type" evidence="3">
    <location>
        <begin position="60"/>
        <end position="94"/>
    </location>
</feature>
<keyword evidence="1" id="KW-0479">Metal-binding</keyword>
<evidence type="ECO:0000313" key="4">
    <source>
        <dbReference type="EMBL" id="RZS58970.1"/>
    </source>
</evidence>
<dbReference type="PROSITE" id="PS50966">
    <property type="entry name" value="ZF_SWIM"/>
    <property type="match status" value="1"/>
</dbReference>
<gene>
    <name evidence="4" type="ORF">EV141_0183</name>
</gene>
<accession>A0A4V2EXC1</accession>
<sequence length="101" mass="11294">MAAMGTHCRGTRNPSPFGTSRAVSRRLARRWSAVNYDIKFKRILGVASFEPRVLAIVDDYRVTWKPSPSWRCDCGDHQPGKPCGHVAAVRALVHPDVTDFD</sequence>
<dbReference type="EMBL" id="SGWW01000001">
    <property type="protein sequence ID" value="RZS58970.1"/>
    <property type="molecule type" value="Genomic_DNA"/>
</dbReference>
<evidence type="ECO:0000256" key="1">
    <source>
        <dbReference type="PROSITE-ProRule" id="PRU00325"/>
    </source>
</evidence>
<evidence type="ECO:0000313" key="5">
    <source>
        <dbReference type="Proteomes" id="UP000293519"/>
    </source>
</evidence>
<evidence type="ECO:0000259" key="3">
    <source>
        <dbReference type="PROSITE" id="PS50966"/>
    </source>
</evidence>
<dbReference type="InterPro" id="IPR007527">
    <property type="entry name" value="Znf_SWIM"/>
</dbReference>
<name>A0A4V2EXC1_9MICO</name>
<dbReference type="GO" id="GO:0008270">
    <property type="term" value="F:zinc ion binding"/>
    <property type="evidence" value="ECO:0007669"/>
    <property type="project" value="UniProtKB-KW"/>
</dbReference>
<reference evidence="4 5" key="1">
    <citation type="journal article" date="2015" name="Stand. Genomic Sci.">
        <title>Genomic Encyclopedia of Bacterial and Archaeal Type Strains, Phase III: the genomes of soil and plant-associated and newly described type strains.</title>
        <authorList>
            <person name="Whitman W.B."/>
            <person name="Woyke T."/>
            <person name="Klenk H.P."/>
            <person name="Zhou Y."/>
            <person name="Lilburn T.G."/>
            <person name="Beck B.J."/>
            <person name="De Vos P."/>
            <person name="Vandamme P."/>
            <person name="Eisen J.A."/>
            <person name="Garrity G."/>
            <person name="Hugenholtz P."/>
            <person name="Kyrpides N.C."/>
        </authorList>
    </citation>
    <scope>NUCLEOTIDE SEQUENCE [LARGE SCALE GENOMIC DNA]</scope>
    <source>
        <strain evidence="4 5">CV2</strain>
    </source>
</reference>